<dbReference type="PANTHER" id="PTHR39181">
    <property type="entry name" value="TYROSINE-PROTEIN PHOSPHATASE YWQE"/>
    <property type="match status" value="1"/>
</dbReference>
<keyword evidence="4 11" id="KW-0378">Hydrolase</keyword>
<dbReference type="Proteomes" id="UP000254924">
    <property type="component" value="Unassembled WGS sequence"/>
</dbReference>
<keyword evidence="5" id="KW-0972">Capsule biogenesis/degradation</keyword>
<dbReference type="OrthoDB" id="9788539at2"/>
<dbReference type="PIRSF" id="PIRSF016557">
    <property type="entry name" value="Caps_synth_CpsB"/>
    <property type="match status" value="1"/>
</dbReference>
<dbReference type="EMBL" id="UHFN01000007">
    <property type="protein sequence ID" value="SUN63322.1"/>
    <property type="molecule type" value="Genomic_DNA"/>
</dbReference>
<organism evidence="12 13">
    <name type="scientific">Streptococcus hyointestinalis</name>
    <dbReference type="NCBI Taxonomy" id="1337"/>
    <lineage>
        <taxon>Bacteria</taxon>
        <taxon>Bacillati</taxon>
        <taxon>Bacillota</taxon>
        <taxon>Bacilli</taxon>
        <taxon>Lactobacillales</taxon>
        <taxon>Streptococcaceae</taxon>
        <taxon>Streptococcus</taxon>
    </lineage>
</organism>
<accession>A0A380KE03</accession>
<keyword evidence="12" id="KW-0808">Transferase</keyword>
<keyword evidence="7" id="KW-0270">Exopolysaccharide synthesis</keyword>
<protein>
    <recommendedName>
        <fullName evidence="11">Tyrosine-protein phosphatase</fullName>
        <ecNumber evidence="11">3.1.3.48</ecNumber>
    </recommendedName>
</protein>
<reference evidence="12 13" key="1">
    <citation type="submission" date="2018-06" db="EMBL/GenBank/DDBJ databases">
        <authorList>
            <consortium name="Pathogen Informatics"/>
            <person name="Doyle S."/>
        </authorList>
    </citation>
    <scope>NUCLEOTIDE SEQUENCE [LARGE SCALE GENOMIC DNA]</scope>
    <source>
        <strain evidence="12 13">NCTC12224</strain>
    </source>
</reference>
<dbReference type="InterPro" id="IPR016667">
    <property type="entry name" value="Caps_polysacc_synth_CpsB/CapC"/>
</dbReference>
<evidence type="ECO:0000256" key="1">
    <source>
        <dbReference type="ARBA" id="ARBA00001936"/>
    </source>
</evidence>
<keyword evidence="6 11" id="KW-0904">Protein phosphatase</keyword>
<dbReference type="Pfam" id="PF19567">
    <property type="entry name" value="CpsB_CapC"/>
    <property type="match status" value="1"/>
</dbReference>
<comment type="cofactor">
    <cofactor evidence="1">
        <name>Mn(2+)</name>
        <dbReference type="ChEBI" id="CHEBI:29035"/>
    </cofactor>
</comment>
<proteinExistence type="inferred from homology"/>
<evidence type="ECO:0000256" key="4">
    <source>
        <dbReference type="ARBA" id="ARBA00022801"/>
    </source>
</evidence>
<dbReference type="AlphaFoldDB" id="A0A380KE03"/>
<evidence type="ECO:0000256" key="9">
    <source>
        <dbReference type="ARBA" id="ARBA00025635"/>
    </source>
</evidence>
<evidence type="ECO:0000256" key="11">
    <source>
        <dbReference type="PIRNR" id="PIRNR016557"/>
    </source>
</evidence>
<gene>
    <name evidence="12" type="primary">cps16D</name>
    <name evidence="12" type="ORF">NCTC12224_02384</name>
</gene>
<dbReference type="GO" id="GO:0004725">
    <property type="term" value="F:protein tyrosine phosphatase activity"/>
    <property type="evidence" value="ECO:0007669"/>
    <property type="project" value="UniProtKB-UniRule"/>
</dbReference>
<keyword evidence="8" id="KW-0464">Manganese</keyword>
<dbReference type="Gene3D" id="3.20.20.140">
    <property type="entry name" value="Metal-dependent hydrolases"/>
    <property type="match status" value="1"/>
</dbReference>
<dbReference type="EC" id="3.1.3.48" evidence="11"/>
<evidence type="ECO:0000256" key="10">
    <source>
        <dbReference type="ARBA" id="ARBA00051722"/>
    </source>
</evidence>
<dbReference type="InterPro" id="IPR032466">
    <property type="entry name" value="Metal_Hydrolase"/>
</dbReference>
<evidence type="ECO:0000256" key="2">
    <source>
        <dbReference type="ARBA" id="ARBA00005132"/>
    </source>
</evidence>
<sequence length="243" mass="28094">MIDIHSHIIFGVDDGPKNLEESLALIGEAYAQGVRVIIATSHRRKGMFETPEETIKTNFATVREEASKKFPDLILGFGGELYYTKELPSKLEKKQVPRLNYTRYILLEFSKGTPWREIQEAINNILLLGLTPVIAHIERYDALEFHKERVLELISRGCYTQINSSHVLKPKLFGDKYKVFKKRARYFLENDLVHCVASDMHNLDQRPPYMKAAFDTIASEYGQEKAEELFKTNPQLLLEDKFI</sequence>
<evidence type="ECO:0000256" key="3">
    <source>
        <dbReference type="ARBA" id="ARBA00005750"/>
    </source>
</evidence>
<dbReference type="GO" id="GO:0016740">
    <property type="term" value="F:transferase activity"/>
    <property type="evidence" value="ECO:0007669"/>
    <property type="project" value="UniProtKB-KW"/>
</dbReference>
<evidence type="ECO:0000256" key="7">
    <source>
        <dbReference type="ARBA" id="ARBA00023169"/>
    </source>
</evidence>
<evidence type="ECO:0000256" key="5">
    <source>
        <dbReference type="ARBA" id="ARBA00022903"/>
    </source>
</evidence>
<evidence type="ECO:0000313" key="12">
    <source>
        <dbReference type="EMBL" id="SUN63322.1"/>
    </source>
</evidence>
<comment type="similarity">
    <text evidence="3 11">Belongs to the metallo-dependent hydrolases superfamily. CpsB/CapC family.</text>
</comment>
<comment type="pathway">
    <text evidence="2">Capsule biogenesis; capsule polysaccharide biosynthesis.</text>
</comment>
<dbReference type="InterPro" id="IPR048208">
    <property type="entry name" value="Caps_polysacc_synth_CpsB"/>
</dbReference>
<evidence type="ECO:0000256" key="8">
    <source>
        <dbReference type="ARBA" id="ARBA00023211"/>
    </source>
</evidence>
<comment type="function">
    <text evidence="9">Dephosphorylates CpsD. Involved in the regulation of capsular polysaccharide biosynthesis.</text>
</comment>
<dbReference type="GO" id="GO:0030145">
    <property type="term" value="F:manganese ion binding"/>
    <property type="evidence" value="ECO:0007669"/>
    <property type="project" value="UniProtKB-UniRule"/>
</dbReference>
<name>A0A380KE03_9STRE</name>
<dbReference type="UniPathway" id="UPA00934"/>
<keyword evidence="13" id="KW-1185">Reference proteome</keyword>
<dbReference type="NCBIfam" id="NF041488">
    <property type="entry name" value="caps_synth_Cps4B"/>
    <property type="match status" value="1"/>
</dbReference>
<evidence type="ECO:0000313" key="13">
    <source>
        <dbReference type="Proteomes" id="UP000254924"/>
    </source>
</evidence>
<comment type="catalytic activity">
    <reaction evidence="10 11">
        <text>O-phospho-L-tyrosyl-[protein] + H2O = L-tyrosyl-[protein] + phosphate</text>
        <dbReference type="Rhea" id="RHEA:10684"/>
        <dbReference type="Rhea" id="RHEA-COMP:10136"/>
        <dbReference type="Rhea" id="RHEA-COMP:20101"/>
        <dbReference type="ChEBI" id="CHEBI:15377"/>
        <dbReference type="ChEBI" id="CHEBI:43474"/>
        <dbReference type="ChEBI" id="CHEBI:46858"/>
        <dbReference type="ChEBI" id="CHEBI:61978"/>
        <dbReference type="EC" id="3.1.3.48"/>
    </reaction>
</comment>
<evidence type="ECO:0000256" key="6">
    <source>
        <dbReference type="ARBA" id="ARBA00022912"/>
    </source>
</evidence>
<dbReference type="SUPFAM" id="SSF51556">
    <property type="entry name" value="Metallo-dependent hydrolases"/>
    <property type="match status" value="1"/>
</dbReference>
<dbReference type="GO" id="GO:0045227">
    <property type="term" value="P:capsule polysaccharide biosynthetic process"/>
    <property type="evidence" value="ECO:0007669"/>
    <property type="project" value="UniProtKB-UniPathway"/>
</dbReference>
<dbReference type="PANTHER" id="PTHR39181:SF1">
    <property type="entry name" value="TYROSINE-PROTEIN PHOSPHATASE YWQE"/>
    <property type="match status" value="1"/>
</dbReference>